<name>A0A183D961_9BILA</name>
<proteinExistence type="predicted"/>
<sequence length="123" mass="14104">LHEKEEMRLHLEAEMTELKANIARMKIIEKRAQASRNEPSSEVKSKLQKKFRAAGDFQDLSQENQALKSKLAESHLELAIIKSELATVRADYESKKEEMISDSNALIKSAQQTQNLQRQIQLL</sequence>
<evidence type="ECO:0000256" key="1">
    <source>
        <dbReference type="SAM" id="Coils"/>
    </source>
</evidence>
<keyword evidence="1" id="KW-0175">Coiled coil</keyword>
<protein>
    <submittedName>
        <fullName evidence="2">Centrosomal protein of 162 kDa</fullName>
    </submittedName>
</protein>
<dbReference type="WBParaSite" id="GPUH_0000525901-mRNA-1">
    <property type="protein sequence ID" value="GPUH_0000525901-mRNA-1"/>
    <property type="gene ID" value="GPUH_0000525901"/>
</dbReference>
<reference evidence="2" key="1">
    <citation type="submission" date="2016-06" db="UniProtKB">
        <authorList>
            <consortium name="WormBaseParasite"/>
        </authorList>
    </citation>
    <scope>IDENTIFICATION</scope>
</reference>
<accession>A0A183D961</accession>
<feature type="coiled-coil region" evidence="1">
    <location>
        <begin position="57"/>
        <end position="98"/>
    </location>
</feature>
<evidence type="ECO:0000313" key="2">
    <source>
        <dbReference type="WBParaSite" id="GPUH_0000525901-mRNA-1"/>
    </source>
</evidence>
<organism evidence="2">
    <name type="scientific">Gongylonema pulchrum</name>
    <dbReference type="NCBI Taxonomy" id="637853"/>
    <lineage>
        <taxon>Eukaryota</taxon>
        <taxon>Metazoa</taxon>
        <taxon>Ecdysozoa</taxon>
        <taxon>Nematoda</taxon>
        <taxon>Chromadorea</taxon>
        <taxon>Rhabditida</taxon>
        <taxon>Spirurina</taxon>
        <taxon>Spiruromorpha</taxon>
        <taxon>Spiruroidea</taxon>
        <taxon>Gongylonematidae</taxon>
        <taxon>Gongylonema</taxon>
    </lineage>
</organism>
<dbReference type="AlphaFoldDB" id="A0A183D961"/>